<name>A0A200J7Z4_9ENTE</name>
<feature type="domain" description="Transglutaminase-like" evidence="3">
    <location>
        <begin position="461"/>
        <end position="536"/>
    </location>
</feature>
<dbReference type="InterPro" id="IPR002931">
    <property type="entry name" value="Transglutaminase-like"/>
</dbReference>
<evidence type="ECO:0000256" key="1">
    <source>
        <dbReference type="SAM" id="MobiDB-lite"/>
    </source>
</evidence>
<dbReference type="InterPro" id="IPR038765">
    <property type="entry name" value="Papain-like_cys_pep_sf"/>
</dbReference>
<keyword evidence="6" id="KW-1185">Reference proteome</keyword>
<feature type="compositionally biased region" description="Polar residues" evidence="1">
    <location>
        <begin position="549"/>
        <end position="567"/>
    </location>
</feature>
<dbReference type="InterPro" id="IPR021878">
    <property type="entry name" value="TgpA_N"/>
</dbReference>
<sequence length="719" mass="82146">MQSRIKEKWLFALLSFLMLTTTALPFLKVYHLNQTQTPFLISMIAVICMITLIIKRLLIKIPLYFICYFFTLYRYFPLDELFGFKWLLHFFERFDQTYLKMLSGEFNYLPDVVALVLILFLLVLLAILLIHYERWALSYLLLTGYLLMLAAFNRLNLGIHVIITTSAAVLFYSTKQSFKDRSKKRTTFILLSSLLLGLTAISAYTFPIIFPKSKTILFTQTTGIRTFLNRQGVYQKIEQYGLNAASTTGFSDDDTQLGGPMSDDRTILFTAEQSKKHYWRVETKNNYTGKGWNNLAQTTPSPSGQPLIISSNPEYQGTFKKPEMITLSFDTAKGYLPYPYGKSSIAFEEIGQTEQIEQKNRFVLLEQPTSVHLTWEEIDFTVEHLQQVAFSDTLDLQTTQLPVKLPERIKTLALSLTEDQETLYGKVKAIEDYLKTNGGYRYSKVDASYTPEDKDYVDTFLFESKVGYCDNFSSAMTILLRSIDIPSRWAKGFSAGELTTNTAGKKAVYTIRNSDAHSWPEVYFEGYGWVPFEPTPGFTNNVRSTTLTENSTLPVESSSVETDATPLSSSEENRTTENSTITATAVEKNKKNAGISPSLLKKGLVGLVLIILFITGYFLKKHFFVLSFRIYLAIYPKQFTGAYLKLLKKAEQLVPRSENEALIRFAERLENNYPQCHGSFYRLTELYEKELYGGREAVKSDYTSLLLHTANLLASFKKK</sequence>
<feature type="transmembrane region" description="Helical" evidence="2">
    <location>
        <begin position="599"/>
        <end position="619"/>
    </location>
</feature>
<dbReference type="Pfam" id="PF01841">
    <property type="entry name" value="Transglut_core"/>
    <property type="match status" value="1"/>
</dbReference>
<feature type="transmembrane region" description="Helical" evidence="2">
    <location>
        <begin position="61"/>
        <end position="78"/>
    </location>
</feature>
<organism evidence="4">
    <name type="scientific">Candidatus Enterococcus dunnyi</name>
    <dbReference type="NCBI Taxonomy" id="1834192"/>
    <lineage>
        <taxon>Bacteria</taxon>
        <taxon>Bacillati</taxon>
        <taxon>Bacillota</taxon>
        <taxon>Bacilli</taxon>
        <taxon>Lactobacillales</taxon>
        <taxon>Enterococcaceae</taxon>
        <taxon>Enterococcus</taxon>
    </lineage>
</organism>
<feature type="region of interest" description="Disordered" evidence="1">
    <location>
        <begin position="549"/>
        <end position="579"/>
    </location>
</feature>
<evidence type="ECO:0000313" key="6">
    <source>
        <dbReference type="Proteomes" id="UP000196151"/>
    </source>
</evidence>
<dbReference type="RefSeq" id="WP_087640769.1">
    <property type="nucleotide sequence ID" value="NZ_CP147246.1"/>
</dbReference>
<accession>A0A200J7Z4</accession>
<feature type="transmembrane region" description="Helical" evidence="2">
    <location>
        <begin position="186"/>
        <end position="210"/>
    </location>
</feature>
<dbReference type="SUPFAM" id="SSF54001">
    <property type="entry name" value="Cysteine proteinases"/>
    <property type="match status" value="1"/>
</dbReference>
<dbReference type="Pfam" id="PF11992">
    <property type="entry name" value="TgpA_N"/>
    <property type="match status" value="1"/>
</dbReference>
<feature type="transmembrane region" description="Helical" evidence="2">
    <location>
        <begin position="158"/>
        <end position="174"/>
    </location>
</feature>
<dbReference type="EMBL" id="NIBQ01000002">
    <property type="protein sequence ID" value="OUZ32939.1"/>
    <property type="molecule type" value="Genomic_DNA"/>
</dbReference>
<gene>
    <name evidence="5" type="ORF">A5889_001430</name>
    <name evidence="4" type="ORF">A5889_001648</name>
</gene>
<dbReference type="PANTHER" id="PTHR42736:SF1">
    <property type="entry name" value="PROTEIN-GLUTAMINE GAMMA-GLUTAMYLTRANSFERASE"/>
    <property type="match status" value="1"/>
</dbReference>
<dbReference type="AlphaFoldDB" id="A0A200J7Z4"/>
<proteinExistence type="predicted"/>
<reference evidence="5" key="3">
    <citation type="submission" date="2024-03" db="EMBL/GenBank/DDBJ databases">
        <title>The Genome Sequence of Enterococcus sp. DIV0238c.</title>
        <authorList>
            <consortium name="The Broad Institute Genomics Platform"/>
            <consortium name="The Broad Institute Microbial Omics Core"/>
            <consortium name="The Broad Institute Genomic Center for Infectious Diseases"/>
            <person name="Earl A."/>
            <person name="Manson A."/>
            <person name="Gilmore M."/>
            <person name="Schwartman J."/>
            <person name="Shea T."/>
            <person name="Abouelleil A."/>
            <person name="Cao P."/>
            <person name="Chapman S."/>
            <person name="Cusick C."/>
            <person name="Young S."/>
            <person name="Neafsey D."/>
            <person name="Nusbaum C."/>
            <person name="Birren B."/>
        </authorList>
    </citation>
    <scope>NUCLEOTIDE SEQUENCE</scope>
    <source>
        <strain evidence="5">9D6_DIV0238</strain>
    </source>
</reference>
<keyword evidence="2" id="KW-0812">Transmembrane</keyword>
<dbReference type="Gene3D" id="3.10.620.30">
    <property type="match status" value="1"/>
</dbReference>
<keyword evidence="2" id="KW-1133">Transmembrane helix</keyword>
<evidence type="ECO:0000313" key="5">
    <source>
        <dbReference type="EMBL" id="WYJ93928.1"/>
    </source>
</evidence>
<dbReference type="PANTHER" id="PTHR42736">
    <property type="entry name" value="PROTEIN-GLUTAMINE GAMMA-GLUTAMYLTRANSFERASE"/>
    <property type="match status" value="1"/>
</dbReference>
<keyword evidence="2" id="KW-0472">Membrane</keyword>
<feature type="transmembrane region" description="Helical" evidence="2">
    <location>
        <begin position="108"/>
        <end position="129"/>
    </location>
</feature>
<feature type="transmembrane region" description="Helical" evidence="2">
    <location>
        <begin position="136"/>
        <end position="152"/>
    </location>
</feature>
<reference evidence="5" key="2">
    <citation type="submission" date="2017-05" db="EMBL/GenBank/DDBJ databases">
        <authorList>
            <consortium name="The Broad Institute Genomics Platform"/>
            <consortium name="The Broad Institute Genomic Center for Infectious Diseases"/>
            <person name="Earl A."/>
            <person name="Manson A."/>
            <person name="Schwartman J."/>
            <person name="Gilmore M."/>
            <person name="Abouelleil A."/>
            <person name="Cao P."/>
            <person name="Chapman S."/>
            <person name="Cusick C."/>
            <person name="Shea T."/>
            <person name="Young S."/>
            <person name="Neafsey D."/>
            <person name="Nusbaum C."/>
            <person name="Birren B."/>
        </authorList>
    </citation>
    <scope>NUCLEOTIDE SEQUENCE</scope>
    <source>
        <strain evidence="5">9D6_DIV0238</strain>
    </source>
</reference>
<dbReference type="InterPro" id="IPR052901">
    <property type="entry name" value="Bact_TGase-like"/>
</dbReference>
<protein>
    <recommendedName>
        <fullName evidence="3">Transglutaminase-like domain-containing protein</fullName>
    </recommendedName>
</protein>
<dbReference type="Proteomes" id="UP000196151">
    <property type="component" value="Chromosome"/>
</dbReference>
<reference evidence="4" key="1">
    <citation type="submission" date="2017-05" db="EMBL/GenBank/DDBJ databases">
        <title>The Genome Sequence of Enterococcus sp. 9D6_DIV0238.</title>
        <authorList>
            <consortium name="The Broad Institute Genomics Platform"/>
            <consortium name="The Broad Institute Genomic Center for Infectious Diseases"/>
            <person name="Earl A."/>
            <person name="Manson A."/>
            <person name="Schwartman J."/>
            <person name="Gilmore M."/>
            <person name="Abouelleil A."/>
            <person name="Cao P."/>
            <person name="Chapman S."/>
            <person name="Cusick C."/>
            <person name="Shea T."/>
            <person name="Young S."/>
            <person name="Neafsey D."/>
            <person name="Nusbaum C."/>
            <person name="Birren B."/>
        </authorList>
    </citation>
    <scope>NUCLEOTIDE SEQUENCE [LARGE SCALE GENOMIC DNA]</scope>
    <source>
        <strain evidence="4">9D6_DIV0238</strain>
    </source>
</reference>
<evidence type="ECO:0000256" key="2">
    <source>
        <dbReference type="SAM" id="Phobius"/>
    </source>
</evidence>
<dbReference type="SMART" id="SM00460">
    <property type="entry name" value="TGc"/>
    <property type="match status" value="1"/>
</dbReference>
<dbReference type="EMBL" id="CP147246">
    <property type="protein sequence ID" value="WYJ93928.1"/>
    <property type="molecule type" value="Genomic_DNA"/>
</dbReference>
<feature type="transmembrane region" description="Helical" evidence="2">
    <location>
        <begin position="35"/>
        <end position="54"/>
    </location>
</feature>
<evidence type="ECO:0000313" key="4">
    <source>
        <dbReference type="EMBL" id="OUZ32939.1"/>
    </source>
</evidence>
<evidence type="ECO:0000259" key="3">
    <source>
        <dbReference type="SMART" id="SM00460"/>
    </source>
</evidence>
<dbReference type="OrthoDB" id="9804872at2"/>